<proteinExistence type="predicted"/>
<dbReference type="EMBL" id="VUNR01000013">
    <property type="protein sequence ID" value="MSU08909.1"/>
    <property type="molecule type" value="Genomic_DNA"/>
</dbReference>
<accession>A0A6I2UGS9</accession>
<organism evidence="1 2">
    <name type="scientific">Anaerovibrio slackiae</name>
    <dbReference type="NCBI Taxonomy" id="2652309"/>
    <lineage>
        <taxon>Bacteria</taxon>
        <taxon>Bacillati</taxon>
        <taxon>Bacillota</taxon>
        <taxon>Negativicutes</taxon>
        <taxon>Selenomonadales</taxon>
        <taxon>Selenomonadaceae</taxon>
        <taxon>Anaerovibrio</taxon>
    </lineage>
</organism>
<sequence length="82" mass="9805">MILADTIEMMNSEDFKERFRAEYFQLKIRYQKLHDMVVKYEAGTLPFTPNCPLELLKHQKSLMGQYLYDLEVRAQIEKICLS</sequence>
<dbReference type="RefSeq" id="WP_154407075.1">
    <property type="nucleotide sequence ID" value="NZ_VUNR01000013.1"/>
</dbReference>
<name>A0A6I2UGS9_9FIRM</name>
<reference evidence="1 2" key="1">
    <citation type="submission" date="2019-08" db="EMBL/GenBank/DDBJ databases">
        <title>In-depth cultivation of the pig gut microbiome towards novel bacterial diversity and tailored functional studies.</title>
        <authorList>
            <person name="Wylensek D."/>
            <person name="Hitch T.C.A."/>
            <person name="Clavel T."/>
        </authorList>
    </citation>
    <scope>NUCLEOTIDE SEQUENCE [LARGE SCALE GENOMIC DNA]</scope>
    <source>
        <strain evidence="1 2">WCA-693-APC-5D-A</strain>
    </source>
</reference>
<gene>
    <name evidence="1" type="ORF">FYJ84_07925</name>
</gene>
<dbReference type="AlphaFoldDB" id="A0A6I2UGS9"/>
<dbReference type="Pfam" id="PF21825">
    <property type="entry name" value="crAss001_48"/>
    <property type="match status" value="1"/>
</dbReference>
<evidence type="ECO:0000313" key="2">
    <source>
        <dbReference type="Proteomes" id="UP000433181"/>
    </source>
</evidence>
<protein>
    <submittedName>
        <fullName evidence="1">Uncharacterized protein</fullName>
    </submittedName>
</protein>
<dbReference type="InterPro" id="IPR054052">
    <property type="entry name" value="Y16Q-like"/>
</dbReference>
<dbReference type="Proteomes" id="UP000433181">
    <property type="component" value="Unassembled WGS sequence"/>
</dbReference>
<keyword evidence="2" id="KW-1185">Reference proteome</keyword>
<comment type="caution">
    <text evidence="1">The sequence shown here is derived from an EMBL/GenBank/DDBJ whole genome shotgun (WGS) entry which is preliminary data.</text>
</comment>
<dbReference type="GeneID" id="96778842"/>
<evidence type="ECO:0000313" key="1">
    <source>
        <dbReference type="EMBL" id="MSU08909.1"/>
    </source>
</evidence>